<keyword evidence="1" id="KW-0812">Transmembrane</keyword>
<name>A0A8T2S9K8_CERRI</name>
<reference evidence="2" key="1">
    <citation type="submission" date="2021-08" db="EMBL/GenBank/DDBJ databases">
        <title>WGS assembly of Ceratopteris richardii.</title>
        <authorList>
            <person name="Marchant D.B."/>
            <person name="Chen G."/>
            <person name="Jenkins J."/>
            <person name="Shu S."/>
            <person name="Leebens-Mack J."/>
            <person name="Grimwood J."/>
            <person name="Schmutz J."/>
            <person name="Soltis P."/>
            <person name="Soltis D."/>
            <person name="Chen Z.-H."/>
        </authorList>
    </citation>
    <scope>NUCLEOTIDE SEQUENCE</scope>
    <source>
        <strain evidence="2">Whitten #5841</strain>
        <tissue evidence="2">Leaf</tissue>
    </source>
</reference>
<dbReference type="Proteomes" id="UP000825935">
    <property type="component" value="Chromosome 21"/>
</dbReference>
<comment type="caution">
    <text evidence="2">The sequence shown here is derived from an EMBL/GenBank/DDBJ whole genome shotgun (WGS) entry which is preliminary data.</text>
</comment>
<accession>A0A8T2S9K8</accession>
<proteinExistence type="predicted"/>
<organism evidence="2 3">
    <name type="scientific">Ceratopteris richardii</name>
    <name type="common">Triangle waterfern</name>
    <dbReference type="NCBI Taxonomy" id="49495"/>
    <lineage>
        <taxon>Eukaryota</taxon>
        <taxon>Viridiplantae</taxon>
        <taxon>Streptophyta</taxon>
        <taxon>Embryophyta</taxon>
        <taxon>Tracheophyta</taxon>
        <taxon>Polypodiopsida</taxon>
        <taxon>Polypodiidae</taxon>
        <taxon>Polypodiales</taxon>
        <taxon>Pteridineae</taxon>
        <taxon>Pteridaceae</taxon>
        <taxon>Parkerioideae</taxon>
        <taxon>Ceratopteris</taxon>
    </lineage>
</organism>
<feature type="transmembrane region" description="Helical" evidence="1">
    <location>
        <begin position="115"/>
        <end position="140"/>
    </location>
</feature>
<evidence type="ECO:0000313" key="3">
    <source>
        <dbReference type="Proteomes" id="UP000825935"/>
    </source>
</evidence>
<keyword evidence="3" id="KW-1185">Reference proteome</keyword>
<keyword evidence="1" id="KW-1133">Transmembrane helix</keyword>
<dbReference type="EMBL" id="CM035426">
    <property type="protein sequence ID" value="KAH7314670.1"/>
    <property type="molecule type" value="Genomic_DNA"/>
</dbReference>
<gene>
    <name evidence="2" type="ORF">KP509_21G014500</name>
</gene>
<evidence type="ECO:0000256" key="1">
    <source>
        <dbReference type="SAM" id="Phobius"/>
    </source>
</evidence>
<feature type="transmembrane region" description="Helical" evidence="1">
    <location>
        <begin position="74"/>
        <end position="95"/>
    </location>
</feature>
<dbReference type="AlphaFoldDB" id="A0A8T2S9K8"/>
<protein>
    <submittedName>
        <fullName evidence="2">Uncharacterized protein</fullName>
    </submittedName>
</protein>
<keyword evidence="1" id="KW-0472">Membrane</keyword>
<evidence type="ECO:0000313" key="2">
    <source>
        <dbReference type="EMBL" id="KAH7314670.1"/>
    </source>
</evidence>
<sequence>MDQDSAAAALVRTTAETLLPATQMVPSTRATAPAFLGIVPRYSNAMAAIHPSAAPSLSSSFFTSTRTSRAKNAAATPSMATARLPLIIAAAAVILETQLALPRCQTIASTIRPPLLLLLFHIALCIFFHEFASCFSLYLVW</sequence>